<gene>
    <name evidence="2" type="ORF">K7432_015681</name>
</gene>
<proteinExistence type="predicted"/>
<organism evidence="2 3">
    <name type="scientific">Basidiobolus ranarum</name>
    <dbReference type="NCBI Taxonomy" id="34480"/>
    <lineage>
        <taxon>Eukaryota</taxon>
        <taxon>Fungi</taxon>
        <taxon>Fungi incertae sedis</taxon>
        <taxon>Zoopagomycota</taxon>
        <taxon>Entomophthoromycotina</taxon>
        <taxon>Basidiobolomycetes</taxon>
        <taxon>Basidiobolales</taxon>
        <taxon>Basidiobolaceae</taxon>
        <taxon>Basidiobolus</taxon>
    </lineage>
</organism>
<reference evidence="2 3" key="1">
    <citation type="submission" date="2023-04" db="EMBL/GenBank/DDBJ databases">
        <title>Genome of Basidiobolus ranarum AG-B5.</title>
        <authorList>
            <person name="Stajich J.E."/>
            <person name="Carter-House D."/>
            <person name="Gryganskyi A."/>
        </authorList>
    </citation>
    <scope>NUCLEOTIDE SEQUENCE [LARGE SCALE GENOMIC DNA]</scope>
    <source>
        <strain evidence="2 3">AG-B5</strain>
    </source>
</reference>
<evidence type="ECO:0000256" key="1">
    <source>
        <dbReference type="SAM" id="MobiDB-lite"/>
    </source>
</evidence>
<protein>
    <submittedName>
        <fullName evidence="2">Uncharacterized protein</fullName>
    </submittedName>
</protein>
<dbReference type="EMBL" id="JASJQH010009095">
    <property type="protein sequence ID" value="KAK9681300.1"/>
    <property type="molecule type" value="Genomic_DNA"/>
</dbReference>
<dbReference type="Proteomes" id="UP001479436">
    <property type="component" value="Unassembled WGS sequence"/>
</dbReference>
<name>A0ABR2VMX4_9FUNG</name>
<accession>A0ABR2VMX4</accession>
<feature type="region of interest" description="Disordered" evidence="1">
    <location>
        <begin position="634"/>
        <end position="676"/>
    </location>
</feature>
<keyword evidence="3" id="KW-1185">Reference proteome</keyword>
<evidence type="ECO:0000313" key="2">
    <source>
        <dbReference type="EMBL" id="KAK9681300.1"/>
    </source>
</evidence>
<sequence>MIGEGRKYWSCKSTLKPEESPDNCPTSFKSPQGEYDIYWNLVDTQGFESFLLEMLGVNLADLDRATASYPMSGGCYNPIPFASRSESNLTLANGVTSLSTSAPRIAKRSEDDPFKPDPSCIETDWHGVLKATDKIFVHPSQPIQEYVASAILQIKEMEFYAFSDDVPLEDVARMANVAISSVVSGNHTLEMANNYIYALAEALDKEAQEKAAREAMTSLLIDIGITLLSFAIGPILGGVARGITLAARGISGALKAARVARGGAYLAESSAFEKAFAKGIASIDDIKAIASGLKTLMPPWVRNGVTKAKNAVASKLDTTIMKCLASEAVEEGVSIGLDSWVIPKIVSTGLVTMALPGMLSNASNSPNPSSLGYTSVSLTARGLPYSQCPWTMGKADDMKGHNYEDHCKNSISKISFPPALIDGLQDTAASQLSFAEMTDFTNTDQRYKYFYGPQCDHAYEAQELLSTLRNILGTQLSKKELNKFCDAFWSKEWNDKITKTLNHGDNMFGSDASVNSFKGSLIKGDYKDSSPKVSANRLNPEVFSLTESYMDSISASRQKTASNIQKILNDIYSSTNFKKLESQYNLRQVNIIEEERKKFNSASSNLQRLRTATKVYTALGITTTGLINRPRVTYSLQNNPTGKPVYVRTNPNKRKRDSKYIDLPPKQLPDRKAKNC</sequence>
<evidence type="ECO:0000313" key="3">
    <source>
        <dbReference type="Proteomes" id="UP001479436"/>
    </source>
</evidence>
<comment type="caution">
    <text evidence="2">The sequence shown here is derived from an EMBL/GenBank/DDBJ whole genome shotgun (WGS) entry which is preliminary data.</text>
</comment>